<proteinExistence type="predicted"/>
<dbReference type="Proteomes" id="UP000246740">
    <property type="component" value="Unassembled WGS sequence"/>
</dbReference>
<sequence>MAPVRSLSCSNCLVWLSCQSRWGKVRAVGKAVALPMRQPLVALYTYSVAHYCNCTVTVPALSSVFAEQRHSCGTVQFGTVRYCTSPPSDDDSATASSGYSTYTQIHWPLTLQSPSLPCAAKARPSIPIFFFPLSLSRCLSFVLCPVLSYRRPVGCLSVRLSVRAHDKLHSLTLPFVGPVARVYISRLLHPSVHHWVYSHRPHHSLA</sequence>
<evidence type="ECO:0000313" key="1">
    <source>
        <dbReference type="EMBL" id="PWY97915.1"/>
    </source>
</evidence>
<dbReference type="EMBL" id="KZ819201">
    <property type="protein sequence ID" value="PWY97915.1"/>
    <property type="molecule type" value="Genomic_DNA"/>
</dbReference>
<accession>A0A317XIB2</accession>
<dbReference type="AlphaFoldDB" id="A0A317XIB2"/>
<protein>
    <submittedName>
        <fullName evidence="1">Uncharacterized protein</fullName>
    </submittedName>
</protein>
<dbReference type="PROSITE" id="PS51257">
    <property type="entry name" value="PROKAR_LIPOPROTEIN"/>
    <property type="match status" value="1"/>
</dbReference>
<name>A0A317XIB2_9BASI</name>
<organism evidence="1 2">
    <name type="scientific">Testicularia cyperi</name>
    <dbReference type="NCBI Taxonomy" id="1882483"/>
    <lineage>
        <taxon>Eukaryota</taxon>
        <taxon>Fungi</taxon>
        <taxon>Dikarya</taxon>
        <taxon>Basidiomycota</taxon>
        <taxon>Ustilaginomycotina</taxon>
        <taxon>Ustilaginomycetes</taxon>
        <taxon>Ustilaginales</taxon>
        <taxon>Anthracoideaceae</taxon>
        <taxon>Testicularia</taxon>
    </lineage>
</organism>
<reference evidence="1 2" key="1">
    <citation type="journal article" date="2018" name="Mol. Biol. Evol.">
        <title>Broad Genomic Sampling Reveals a Smut Pathogenic Ancestry of the Fungal Clade Ustilaginomycotina.</title>
        <authorList>
            <person name="Kijpornyongpan T."/>
            <person name="Mondo S.J."/>
            <person name="Barry K."/>
            <person name="Sandor L."/>
            <person name="Lee J."/>
            <person name="Lipzen A."/>
            <person name="Pangilinan J."/>
            <person name="LaButti K."/>
            <person name="Hainaut M."/>
            <person name="Henrissat B."/>
            <person name="Grigoriev I.V."/>
            <person name="Spatafora J.W."/>
            <person name="Aime M.C."/>
        </authorList>
    </citation>
    <scope>NUCLEOTIDE SEQUENCE [LARGE SCALE GENOMIC DNA]</scope>
    <source>
        <strain evidence="1 2">MCA 3645</strain>
    </source>
</reference>
<dbReference type="InParanoid" id="A0A317XIB2"/>
<evidence type="ECO:0000313" key="2">
    <source>
        <dbReference type="Proteomes" id="UP000246740"/>
    </source>
</evidence>
<gene>
    <name evidence="1" type="ORF">BCV70DRAFT_43037</name>
</gene>
<keyword evidence="2" id="KW-1185">Reference proteome</keyword>